<evidence type="ECO:0000313" key="2">
    <source>
        <dbReference type="Proteomes" id="UP000761264"/>
    </source>
</evidence>
<keyword evidence="2" id="KW-1185">Reference proteome</keyword>
<accession>A0A967KAA8</accession>
<gene>
    <name evidence="1" type="ORF">HBA54_23355</name>
</gene>
<dbReference type="AlphaFoldDB" id="A0A967KAA8"/>
<name>A0A967KAA8_9PROT</name>
<dbReference type="InterPro" id="IPR000415">
    <property type="entry name" value="Nitroreductase-like"/>
</dbReference>
<dbReference type="Gene3D" id="3.40.109.10">
    <property type="entry name" value="NADH Oxidase"/>
    <property type="match status" value="1"/>
</dbReference>
<dbReference type="GO" id="GO:0016491">
    <property type="term" value="F:oxidoreductase activity"/>
    <property type="evidence" value="ECO:0007669"/>
    <property type="project" value="InterPro"/>
</dbReference>
<dbReference type="NCBIfam" id="NF047509">
    <property type="entry name" value="Rv3131_FMN_oxido"/>
    <property type="match status" value="1"/>
</dbReference>
<dbReference type="EMBL" id="JAAQPH010000023">
    <property type="protein sequence ID" value="NIA71533.1"/>
    <property type="molecule type" value="Genomic_DNA"/>
</dbReference>
<dbReference type="PROSITE" id="PS51257">
    <property type="entry name" value="PROKAR_LIPOPROTEIN"/>
    <property type="match status" value="1"/>
</dbReference>
<comment type="caution">
    <text evidence="1">The sequence shown here is derived from an EMBL/GenBank/DDBJ whole genome shotgun (WGS) entry which is preliminary data.</text>
</comment>
<reference evidence="1" key="1">
    <citation type="submission" date="2020-03" db="EMBL/GenBank/DDBJ databases">
        <title>Genome of Pelagibius litoralis DSM 21314T.</title>
        <authorList>
            <person name="Wang G."/>
        </authorList>
    </citation>
    <scope>NUCLEOTIDE SEQUENCE</scope>
    <source>
        <strain evidence="1">DSM 21314</strain>
    </source>
</reference>
<dbReference type="PROSITE" id="PS51318">
    <property type="entry name" value="TAT"/>
    <property type="match status" value="1"/>
</dbReference>
<dbReference type="InterPro" id="IPR006311">
    <property type="entry name" value="TAT_signal"/>
</dbReference>
<dbReference type="SUPFAM" id="SSF55469">
    <property type="entry name" value="FMN-dependent nitroreductase-like"/>
    <property type="match status" value="2"/>
</dbReference>
<dbReference type="Proteomes" id="UP000761264">
    <property type="component" value="Unassembled WGS sequence"/>
</dbReference>
<sequence length="360" mass="39220">MLDRRRFIGSSALGGAALLLGGCSYDPTAYQAAVAEMTRPLPVNPDFRELVRYATLAANGHNTQPWTFRLQERGIDILPDFTRRTPVVDPDDHHLFASLGCAAENLAIAAKARGMAGDVIFESIGQGHISVDLSPAPREETGLFAAIPARQCSRAAYDGKAVPGAILDRLPLAAKRYAVETILLTDDKSREDILALVIEGNSRQMDDPAFLAELKHWIRFNPGHALAAGDGIYSATSGNPELPRWIGAPLFDLFFDKDSENDKYAAQIRSSAGVAVFVARTDDREGWFNAGRAYQRFALQATADGLKQAFVNQAVEVPAVRGELQTLLRIGGRRPNLVVRFGYGPRLPKSLRRPLEAVIA</sequence>
<protein>
    <submittedName>
        <fullName evidence="1">Tat pathway signal protein</fullName>
    </submittedName>
</protein>
<proteinExistence type="predicted"/>
<organism evidence="1 2">
    <name type="scientific">Pelagibius litoralis</name>
    <dbReference type="NCBI Taxonomy" id="374515"/>
    <lineage>
        <taxon>Bacteria</taxon>
        <taxon>Pseudomonadati</taxon>
        <taxon>Pseudomonadota</taxon>
        <taxon>Alphaproteobacteria</taxon>
        <taxon>Rhodospirillales</taxon>
        <taxon>Rhodovibrionaceae</taxon>
        <taxon>Pelagibius</taxon>
    </lineage>
</organism>
<evidence type="ECO:0000313" key="1">
    <source>
        <dbReference type="EMBL" id="NIA71533.1"/>
    </source>
</evidence>